<organism evidence="3 4">
    <name type="scientific">Xylona heveae (strain CBS 132557 / TC161)</name>
    <dbReference type="NCBI Taxonomy" id="1328760"/>
    <lineage>
        <taxon>Eukaryota</taxon>
        <taxon>Fungi</taxon>
        <taxon>Dikarya</taxon>
        <taxon>Ascomycota</taxon>
        <taxon>Pezizomycotina</taxon>
        <taxon>Xylonomycetes</taxon>
        <taxon>Xylonales</taxon>
        <taxon>Xylonaceae</taxon>
        <taxon>Xylona</taxon>
    </lineage>
</organism>
<dbReference type="PANTHER" id="PTHR36167:SF3">
    <property type="entry name" value="C2H2 FINGER DOMAIN TRANSCRIPTION FACTOR (EUROFUNG)-RELATED"/>
    <property type="match status" value="1"/>
</dbReference>
<evidence type="ECO:0000313" key="3">
    <source>
        <dbReference type="EMBL" id="KZF25832.1"/>
    </source>
</evidence>
<dbReference type="GO" id="GO:0006355">
    <property type="term" value="P:regulation of DNA-templated transcription"/>
    <property type="evidence" value="ECO:0007669"/>
    <property type="project" value="InterPro"/>
</dbReference>
<gene>
    <name evidence="3" type="ORF">L228DRAFT_281036</name>
</gene>
<name>A0A165J768_XYLHT</name>
<evidence type="ECO:0000313" key="4">
    <source>
        <dbReference type="Proteomes" id="UP000076632"/>
    </source>
</evidence>
<dbReference type="GeneID" id="28900996"/>
<protein>
    <recommendedName>
        <fullName evidence="5">Fungal N-terminal domain-containing protein</fullName>
    </recommendedName>
</protein>
<dbReference type="OrthoDB" id="5431013at2759"/>
<dbReference type="AlphaFoldDB" id="A0A165J768"/>
<feature type="compositionally biased region" description="Low complexity" evidence="2">
    <location>
        <begin position="185"/>
        <end position="198"/>
    </location>
</feature>
<proteinExistence type="predicted"/>
<dbReference type="Proteomes" id="UP000076632">
    <property type="component" value="Unassembled WGS sequence"/>
</dbReference>
<dbReference type="STRING" id="1328760.A0A165J768"/>
<evidence type="ECO:0000256" key="1">
    <source>
        <dbReference type="SAM" id="Coils"/>
    </source>
</evidence>
<feature type="region of interest" description="Disordered" evidence="2">
    <location>
        <begin position="183"/>
        <end position="229"/>
    </location>
</feature>
<dbReference type="InParanoid" id="A0A165J768"/>
<dbReference type="InterPro" id="IPR039327">
    <property type="entry name" value="CON7-like"/>
</dbReference>
<keyword evidence="4" id="KW-1185">Reference proteome</keyword>
<dbReference type="RefSeq" id="XP_018191387.1">
    <property type="nucleotide sequence ID" value="XM_018335859.1"/>
</dbReference>
<dbReference type="EMBL" id="KV407455">
    <property type="protein sequence ID" value="KZF25832.1"/>
    <property type="molecule type" value="Genomic_DNA"/>
</dbReference>
<accession>A0A165J768</accession>
<sequence>MAGIGEASSIIAVIDLGLKFGKTLQWYVSTAKGAKEEVLLLISDISSTFGHLHQLNELIEKNKKTHCWGDVGVQDARKCVRSCQKIIEKFQKLLKRSSVPVRPENFTQEDIDLSKFGHLSWPLYARKFEKYRQELSMVKLDVLLLHSSYMVSAGSIMEQDRYQRQIADLRREKTSVLGRLAAIKQSQSGPQNQGSSKGTYSNPFAPRLEEPQSFGSHGPYPSRRGDILDLDDPLYPEIQKLIEEKVAQKKMEEEKKAAEKKALQEEVIQNWKDEKMKELDEKAQSIDAEKSKIYNELLRRKVAPETINDIISDLYPPLTLDRHNDSHRRGC</sequence>
<keyword evidence="1" id="KW-0175">Coiled coil</keyword>
<feature type="coiled-coil region" evidence="1">
    <location>
        <begin position="241"/>
        <end position="296"/>
    </location>
</feature>
<dbReference type="PANTHER" id="PTHR36167">
    <property type="entry name" value="C2H2 FINGER DOMAIN TRANSCRIPTION FACTOR (EUROFUNG)-RELATED"/>
    <property type="match status" value="1"/>
</dbReference>
<evidence type="ECO:0008006" key="5">
    <source>
        <dbReference type="Google" id="ProtNLM"/>
    </source>
</evidence>
<evidence type="ECO:0000256" key="2">
    <source>
        <dbReference type="SAM" id="MobiDB-lite"/>
    </source>
</evidence>
<reference evidence="3 4" key="1">
    <citation type="journal article" date="2016" name="Fungal Biol.">
        <title>The genome of Xylona heveae provides a window into fungal endophytism.</title>
        <authorList>
            <person name="Gazis R."/>
            <person name="Kuo A."/>
            <person name="Riley R."/>
            <person name="LaButti K."/>
            <person name="Lipzen A."/>
            <person name="Lin J."/>
            <person name="Amirebrahimi M."/>
            <person name="Hesse C.N."/>
            <person name="Spatafora J.W."/>
            <person name="Henrissat B."/>
            <person name="Hainaut M."/>
            <person name="Grigoriev I.V."/>
            <person name="Hibbett D.S."/>
        </authorList>
    </citation>
    <scope>NUCLEOTIDE SEQUENCE [LARGE SCALE GENOMIC DNA]</scope>
    <source>
        <strain evidence="3 4">TC161</strain>
    </source>
</reference>